<sequence>MTNENNSNLILDNSCISADTINDKLQNKKEVDKIKITNSLIKGNLNINSCTVNNDVNLNNTIIKGELKLERVHIKGQLLLNNMHINGLKIYSVNVLDIFLMKGTIVDDQVQIYFSRFHKYSNFHNSDFKKTVNLKDNNFYSELHIKKIKLNSNYKHSSLLRTAAKNSTGELFNEKPDELLFKYKQRQVKEKYMLDNSKCSFINKLKYLGNKIFNGYLLGFFCRIRRIIFSIILISALLTLFRINLYPELQGGYRVFLNYLGNTTFTNVFDKSSRIIHSFEIVFSFYKAAAITIIITILFRRNYR</sequence>
<keyword evidence="1" id="KW-0812">Transmembrane</keyword>
<keyword evidence="1" id="KW-0472">Membrane</keyword>
<dbReference type="RefSeq" id="WP_089717382.1">
    <property type="nucleotide sequence ID" value="NZ_FNEH01000023.1"/>
</dbReference>
<feature type="transmembrane region" description="Helical" evidence="1">
    <location>
        <begin position="227"/>
        <end position="245"/>
    </location>
</feature>
<reference evidence="2 3" key="1">
    <citation type="submission" date="2016-10" db="EMBL/GenBank/DDBJ databases">
        <authorList>
            <person name="de Groot N.N."/>
        </authorList>
    </citation>
    <scope>NUCLEOTIDE SEQUENCE [LARGE SCALE GENOMIC DNA]</scope>
    <source>
        <strain evidence="2 3">WG7</strain>
    </source>
</reference>
<proteinExistence type="predicted"/>
<dbReference type="AlphaFoldDB" id="A0A1G8Q956"/>
<evidence type="ECO:0000256" key="1">
    <source>
        <dbReference type="SAM" id="Phobius"/>
    </source>
</evidence>
<dbReference type="Proteomes" id="UP000198945">
    <property type="component" value="Unassembled WGS sequence"/>
</dbReference>
<protein>
    <submittedName>
        <fullName evidence="2">Uncharacterized protein</fullName>
    </submittedName>
</protein>
<dbReference type="EMBL" id="FNEH01000023">
    <property type="protein sequence ID" value="SDJ01138.1"/>
    <property type="molecule type" value="Genomic_DNA"/>
</dbReference>
<accession>A0A1G8Q956</accession>
<feature type="transmembrane region" description="Helical" evidence="1">
    <location>
        <begin position="275"/>
        <end position="299"/>
    </location>
</feature>
<gene>
    <name evidence="2" type="ORF">SAMN04515654_1234</name>
</gene>
<organism evidence="2 3">
    <name type="scientific">Halanaerobium congolense</name>
    <dbReference type="NCBI Taxonomy" id="54121"/>
    <lineage>
        <taxon>Bacteria</taxon>
        <taxon>Bacillati</taxon>
        <taxon>Bacillota</taxon>
        <taxon>Clostridia</taxon>
        <taxon>Halanaerobiales</taxon>
        <taxon>Halanaerobiaceae</taxon>
        <taxon>Halanaerobium</taxon>
    </lineage>
</organism>
<evidence type="ECO:0000313" key="2">
    <source>
        <dbReference type="EMBL" id="SDJ01138.1"/>
    </source>
</evidence>
<evidence type="ECO:0000313" key="3">
    <source>
        <dbReference type="Proteomes" id="UP000198945"/>
    </source>
</evidence>
<name>A0A1G8Q956_9FIRM</name>
<keyword evidence="1" id="KW-1133">Transmembrane helix</keyword>